<name>A0ABD0KRV9_9CAEN</name>
<evidence type="ECO:0000313" key="1">
    <source>
        <dbReference type="EMBL" id="KAK7490016.1"/>
    </source>
</evidence>
<proteinExistence type="predicted"/>
<keyword evidence="2" id="KW-1185">Reference proteome</keyword>
<protein>
    <submittedName>
        <fullName evidence="1">Uncharacterized protein</fullName>
    </submittedName>
</protein>
<accession>A0ABD0KRV9</accession>
<comment type="caution">
    <text evidence="1">The sequence shown here is derived from an EMBL/GenBank/DDBJ whole genome shotgun (WGS) entry which is preliminary data.</text>
</comment>
<sequence>MPFHDADGIFLARDPHAHSASLQFLVSVKKACPFWRLAPQSRSPARLLVMPLPQIWAAVSNVVFIFRDTGNSLAPPSDLSVGLSVTRVGGASLQTARQFHTTSPESGDGGGAYGASRQLIGSSVNGFTYLSPKSGARFSLCFGGLHRDLRCIMPKKNVHHSNFKLASKR</sequence>
<dbReference type="AlphaFoldDB" id="A0ABD0KRV9"/>
<gene>
    <name evidence="1" type="ORF">BaRGS_00018716</name>
</gene>
<dbReference type="Proteomes" id="UP001519460">
    <property type="component" value="Unassembled WGS sequence"/>
</dbReference>
<reference evidence="1 2" key="1">
    <citation type="journal article" date="2023" name="Sci. Data">
        <title>Genome assembly of the Korean intertidal mud-creeper Batillaria attramentaria.</title>
        <authorList>
            <person name="Patra A.K."/>
            <person name="Ho P.T."/>
            <person name="Jun S."/>
            <person name="Lee S.J."/>
            <person name="Kim Y."/>
            <person name="Won Y.J."/>
        </authorList>
    </citation>
    <scope>NUCLEOTIDE SEQUENCE [LARGE SCALE GENOMIC DNA]</scope>
    <source>
        <strain evidence="1">Wonlab-2016</strain>
    </source>
</reference>
<organism evidence="1 2">
    <name type="scientific">Batillaria attramentaria</name>
    <dbReference type="NCBI Taxonomy" id="370345"/>
    <lineage>
        <taxon>Eukaryota</taxon>
        <taxon>Metazoa</taxon>
        <taxon>Spiralia</taxon>
        <taxon>Lophotrochozoa</taxon>
        <taxon>Mollusca</taxon>
        <taxon>Gastropoda</taxon>
        <taxon>Caenogastropoda</taxon>
        <taxon>Sorbeoconcha</taxon>
        <taxon>Cerithioidea</taxon>
        <taxon>Batillariidae</taxon>
        <taxon>Batillaria</taxon>
    </lineage>
</organism>
<dbReference type="EMBL" id="JACVVK020000131">
    <property type="protein sequence ID" value="KAK7490016.1"/>
    <property type="molecule type" value="Genomic_DNA"/>
</dbReference>
<evidence type="ECO:0000313" key="2">
    <source>
        <dbReference type="Proteomes" id="UP001519460"/>
    </source>
</evidence>